<keyword evidence="5" id="KW-1185">Reference proteome</keyword>
<dbReference type="SUPFAM" id="SSF53649">
    <property type="entry name" value="Alkaline phosphatase-like"/>
    <property type="match status" value="1"/>
</dbReference>
<feature type="signal peptide" evidence="3">
    <location>
        <begin position="1"/>
        <end position="28"/>
    </location>
</feature>
<reference evidence="4 5" key="1">
    <citation type="submission" date="2020-02" db="EMBL/GenBank/DDBJ databases">
        <title>Geodermatophilus sabuli CPCC 205279 I12A-02694.</title>
        <authorList>
            <person name="Jiang Z."/>
        </authorList>
    </citation>
    <scope>NUCLEOTIDE SEQUENCE [LARGE SCALE GENOMIC DNA]</scope>
    <source>
        <strain evidence="4 5">I12A-02694</strain>
    </source>
</reference>
<keyword evidence="2" id="KW-0812">Transmembrane</keyword>
<feature type="transmembrane region" description="Helical" evidence="2">
    <location>
        <begin position="392"/>
        <end position="413"/>
    </location>
</feature>
<feature type="transmembrane region" description="Helical" evidence="2">
    <location>
        <begin position="675"/>
        <end position="696"/>
    </location>
</feature>
<evidence type="ECO:0000313" key="4">
    <source>
        <dbReference type="EMBL" id="NEK60672.1"/>
    </source>
</evidence>
<sequence length="814" mass="80754">MRTSAARLGVLLLAVLAVLLTTGGPAGAAPAPTADRVLVVGVPGLVWSDVDPAGTPNLWALAEDAPISAVSVRAARSTTCLLDGWATLGAGNRARFPAPDEIPPPVPLPTVPLPGETPDAGGGPADDAPADDAPPGEQAVPVPAPTPSLSHCGLQERLASAGLADPRSAVAAVAADRASARFGAEPAALGAAVGCATVVGRAPAVAVAAPGVALAQQEGLPVDAGLLGDLLAGCPLTLVSLDALTDAGEPGLEGSDTGTEERLRATALAAIDTAVGRLTEAVAAAPGETLLLLQGVSEVGDGRPQLHVGIASGPGHTGAGWLTSASTGRAPFTQLIDVAPTVLGALGLDVPASMNGQPLQVDGPRPALPEAVDVLTDANTAATVHHRSTGTFFWALVAVDAAVVGLGLLAAGGRRRDRAPRPAGEALRSVLRPVALGAAALPVATYLAGLVPWERAGGGPAGLVMAGSVLGAALLVLAVAALGPWRHHRLGPPAAILVITLATLVGDVLTGSQLELNGLLGYDAIVAGRFTGYGNLSFGLLAVSALLLTAAAATAAGRRAPAGRARLVVAGTVLGAGVLTVLVIGTPGLGRDFGGVLAALPGFLLLAMLLTRTRVTVTRLAGVLALAVLAVGTLAVLDWLRPAAERSHLGRFVEQLLTGEAWTVVGRKARANLDILFGSPLAWLLPVALVAAVWLVRPGGRARGRWGSRLPAPLRGPGLLRGRDDLLPAGDLAALRAGLVAVALSLVVGAAVNDSGVALPATAAALLVPLLVWLGAGRRAPGAGAAAGRTHRSAPVPGADRVTVVSRGSTVGNV</sequence>
<feature type="transmembrane region" description="Helical" evidence="2">
    <location>
        <begin position="593"/>
        <end position="610"/>
    </location>
</feature>
<feature type="compositionally biased region" description="Low complexity" evidence="1">
    <location>
        <begin position="113"/>
        <end position="136"/>
    </location>
</feature>
<feature type="chain" id="PRO_5029834999" evidence="3">
    <location>
        <begin position="29"/>
        <end position="814"/>
    </location>
</feature>
<feature type="transmembrane region" description="Helical" evidence="2">
    <location>
        <begin position="459"/>
        <end position="482"/>
    </location>
</feature>
<keyword evidence="2" id="KW-0472">Membrane</keyword>
<comment type="caution">
    <text evidence="4">The sequence shown here is derived from an EMBL/GenBank/DDBJ whole genome shotgun (WGS) entry which is preliminary data.</text>
</comment>
<proteinExistence type="predicted"/>
<evidence type="ECO:0000256" key="2">
    <source>
        <dbReference type="SAM" id="Phobius"/>
    </source>
</evidence>
<feature type="transmembrane region" description="Helical" evidence="2">
    <location>
        <begin position="733"/>
        <end position="752"/>
    </location>
</feature>
<feature type="transmembrane region" description="Helical" evidence="2">
    <location>
        <begin position="617"/>
        <end position="637"/>
    </location>
</feature>
<keyword evidence="2" id="KW-1133">Transmembrane helix</keyword>
<feature type="compositionally biased region" description="Pro residues" evidence="1">
    <location>
        <begin position="100"/>
        <end position="112"/>
    </location>
</feature>
<dbReference type="RefSeq" id="WP_163484470.1">
    <property type="nucleotide sequence ID" value="NZ_JAAGWF010000034.1"/>
</dbReference>
<keyword evidence="3" id="KW-0732">Signal</keyword>
<feature type="transmembrane region" description="Helical" evidence="2">
    <location>
        <begin position="758"/>
        <end position="776"/>
    </location>
</feature>
<evidence type="ECO:0000256" key="3">
    <source>
        <dbReference type="SAM" id="SignalP"/>
    </source>
</evidence>
<organism evidence="4 5">
    <name type="scientific">Geodermatophilus sabuli</name>
    <dbReference type="NCBI Taxonomy" id="1564158"/>
    <lineage>
        <taxon>Bacteria</taxon>
        <taxon>Bacillati</taxon>
        <taxon>Actinomycetota</taxon>
        <taxon>Actinomycetes</taxon>
        <taxon>Geodermatophilales</taxon>
        <taxon>Geodermatophilaceae</taxon>
        <taxon>Geodermatophilus</taxon>
    </lineage>
</organism>
<accession>A0A7K3W765</accession>
<feature type="transmembrane region" description="Helical" evidence="2">
    <location>
        <begin position="567"/>
        <end position="587"/>
    </location>
</feature>
<dbReference type="Proteomes" id="UP000470246">
    <property type="component" value="Unassembled WGS sequence"/>
</dbReference>
<dbReference type="EMBL" id="JAAGWF010000034">
    <property type="protein sequence ID" value="NEK60672.1"/>
    <property type="molecule type" value="Genomic_DNA"/>
</dbReference>
<feature type="transmembrane region" description="Helical" evidence="2">
    <location>
        <begin position="494"/>
        <end position="514"/>
    </location>
</feature>
<gene>
    <name evidence="4" type="ORF">GCU56_22710</name>
</gene>
<name>A0A7K3W765_9ACTN</name>
<evidence type="ECO:0000313" key="5">
    <source>
        <dbReference type="Proteomes" id="UP000470246"/>
    </source>
</evidence>
<dbReference type="Gene3D" id="3.40.720.10">
    <property type="entry name" value="Alkaline Phosphatase, subunit A"/>
    <property type="match status" value="1"/>
</dbReference>
<feature type="region of interest" description="Disordered" evidence="1">
    <location>
        <begin position="96"/>
        <end position="141"/>
    </location>
</feature>
<dbReference type="InterPro" id="IPR017850">
    <property type="entry name" value="Alkaline_phosphatase_core_sf"/>
</dbReference>
<feature type="transmembrane region" description="Helical" evidence="2">
    <location>
        <begin position="534"/>
        <end position="555"/>
    </location>
</feature>
<protein>
    <submittedName>
        <fullName evidence="4">Uncharacterized protein</fullName>
    </submittedName>
</protein>
<dbReference type="AlphaFoldDB" id="A0A7K3W765"/>
<evidence type="ECO:0000256" key="1">
    <source>
        <dbReference type="SAM" id="MobiDB-lite"/>
    </source>
</evidence>
<feature type="transmembrane region" description="Helical" evidence="2">
    <location>
        <begin position="434"/>
        <end position="453"/>
    </location>
</feature>